<sequence>MICTVEITDLLCATPHGTYLVSLTSSMCDLYNESTEDYLDYDLLSKLVMGYVLEQKQHALEQLAANLAIIIMSVKPDDMDSCTVTVKQPPANKNAPTIAVSQTLTSDEYENVTRPDLWLWKREFTEKRLSYN</sequence>
<name>A0A023AZM1_GRENI</name>
<keyword evidence="2" id="KW-1185">Reference proteome</keyword>
<organism evidence="1 2">
    <name type="scientific">Gregarina niphandrodes</name>
    <name type="common">Septate eugregarine</name>
    <dbReference type="NCBI Taxonomy" id="110365"/>
    <lineage>
        <taxon>Eukaryota</taxon>
        <taxon>Sar</taxon>
        <taxon>Alveolata</taxon>
        <taxon>Apicomplexa</taxon>
        <taxon>Conoidasida</taxon>
        <taxon>Gregarinasina</taxon>
        <taxon>Eugregarinorida</taxon>
        <taxon>Gregarinidae</taxon>
        <taxon>Gregarina</taxon>
    </lineage>
</organism>
<dbReference type="SUPFAM" id="SSF55620">
    <property type="entry name" value="Tetrahydrobiopterin biosynthesis enzymes-like"/>
    <property type="match status" value="1"/>
</dbReference>
<dbReference type="Gene3D" id="3.30.1130.10">
    <property type="match status" value="1"/>
</dbReference>
<dbReference type="Proteomes" id="UP000019763">
    <property type="component" value="Unassembled WGS sequence"/>
</dbReference>
<gene>
    <name evidence="1" type="ORF">GNI_155460</name>
</gene>
<evidence type="ECO:0000313" key="2">
    <source>
        <dbReference type="Proteomes" id="UP000019763"/>
    </source>
</evidence>
<dbReference type="VEuPathDB" id="CryptoDB:GNI_155460"/>
<dbReference type="GeneID" id="22915377"/>
<dbReference type="AlphaFoldDB" id="A0A023AZM1"/>
<protein>
    <submittedName>
        <fullName evidence="1">Uncharacterized protein</fullName>
    </submittedName>
</protein>
<dbReference type="EMBL" id="AFNH02001161">
    <property type="protein sequence ID" value="EZG43953.1"/>
    <property type="molecule type" value="Genomic_DNA"/>
</dbReference>
<dbReference type="InterPro" id="IPR043133">
    <property type="entry name" value="GTP-CH-I_C/QueF"/>
</dbReference>
<accession>A0A023AZM1</accession>
<reference evidence="1" key="1">
    <citation type="submission" date="2013-12" db="EMBL/GenBank/DDBJ databases">
        <authorList>
            <person name="Omoto C.K."/>
            <person name="Sibley D."/>
            <person name="Venepally P."/>
            <person name="Hadjithomas M."/>
            <person name="Karamycheva S."/>
            <person name="Brunk B."/>
            <person name="Roos D."/>
            <person name="Caler E."/>
            <person name="Lorenzi H."/>
        </authorList>
    </citation>
    <scope>NUCLEOTIDE SEQUENCE</scope>
</reference>
<proteinExistence type="predicted"/>
<dbReference type="RefSeq" id="XP_011132884.1">
    <property type="nucleotide sequence ID" value="XM_011134582.1"/>
</dbReference>
<evidence type="ECO:0000313" key="1">
    <source>
        <dbReference type="EMBL" id="EZG43953.1"/>
    </source>
</evidence>
<comment type="caution">
    <text evidence="1">The sequence shown here is derived from an EMBL/GenBank/DDBJ whole genome shotgun (WGS) entry which is preliminary data.</text>
</comment>